<dbReference type="AlphaFoldDB" id="A0A9P4S609"/>
<accession>A0A9P4S609</accession>
<reference evidence="2" key="1">
    <citation type="journal article" date="2020" name="Stud. Mycol.">
        <title>101 Dothideomycetes genomes: a test case for predicting lifestyles and emergence of pathogens.</title>
        <authorList>
            <person name="Haridas S."/>
            <person name="Albert R."/>
            <person name="Binder M."/>
            <person name="Bloem J."/>
            <person name="Labutti K."/>
            <person name="Salamov A."/>
            <person name="Andreopoulos B."/>
            <person name="Baker S."/>
            <person name="Barry K."/>
            <person name="Bills G."/>
            <person name="Bluhm B."/>
            <person name="Cannon C."/>
            <person name="Castanera R."/>
            <person name="Culley D."/>
            <person name="Daum C."/>
            <person name="Ezra D."/>
            <person name="Gonzalez J."/>
            <person name="Henrissat B."/>
            <person name="Kuo A."/>
            <person name="Liang C."/>
            <person name="Lipzen A."/>
            <person name="Lutzoni F."/>
            <person name="Magnuson J."/>
            <person name="Mondo S."/>
            <person name="Nolan M."/>
            <person name="Ohm R."/>
            <person name="Pangilinan J."/>
            <person name="Park H.-J."/>
            <person name="Ramirez L."/>
            <person name="Alfaro M."/>
            <person name="Sun H."/>
            <person name="Tritt A."/>
            <person name="Yoshinaga Y."/>
            <person name="Zwiers L.-H."/>
            <person name="Turgeon B."/>
            <person name="Goodwin S."/>
            <person name="Spatafora J."/>
            <person name="Crous P."/>
            <person name="Grigoriev I."/>
        </authorList>
    </citation>
    <scope>NUCLEOTIDE SEQUENCE</scope>
    <source>
        <strain evidence="2">CBS 101060</strain>
    </source>
</reference>
<dbReference type="Proteomes" id="UP000799429">
    <property type="component" value="Unassembled WGS sequence"/>
</dbReference>
<keyword evidence="3" id="KW-1185">Reference proteome</keyword>
<evidence type="ECO:0000313" key="2">
    <source>
        <dbReference type="EMBL" id="KAF2836545.1"/>
    </source>
</evidence>
<evidence type="ECO:0000256" key="1">
    <source>
        <dbReference type="SAM" id="MobiDB-lite"/>
    </source>
</evidence>
<dbReference type="PANTHER" id="PTHR22705:SF0">
    <property type="entry name" value="ZZ-TYPE ZINC FINGER-CONTAINING PROTEIN 3"/>
    <property type="match status" value="1"/>
</dbReference>
<dbReference type="InterPro" id="IPR037830">
    <property type="entry name" value="ZZZ3"/>
</dbReference>
<feature type="region of interest" description="Disordered" evidence="1">
    <location>
        <begin position="143"/>
        <end position="180"/>
    </location>
</feature>
<proteinExistence type="predicted"/>
<organism evidence="2 3">
    <name type="scientific">Patellaria atrata CBS 101060</name>
    <dbReference type="NCBI Taxonomy" id="1346257"/>
    <lineage>
        <taxon>Eukaryota</taxon>
        <taxon>Fungi</taxon>
        <taxon>Dikarya</taxon>
        <taxon>Ascomycota</taxon>
        <taxon>Pezizomycotina</taxon>
        <taxon>Dothideomycetes</taxon>
        <taxon>Dothideomycetes incertae sedis</taxon>
        <taxon>Patellariales</taxon>
        <taxon>Patellariaceae</taxon>
        <taxon>Patellaria</taxon>
    </lineage>
</organism>
<feature type="region of interest" description="Disordered" evidence="1">
    <location>
        <begin position="1"/>
        <end position="90"/>
    </location>
</feature>
<protein>
    <submittedName>
        <fullName evidence="2">Uncharacterized protein</fullName>
    </submittedName>
</protein>
<dbReference type="OrthoDB" id="20473at2759"/>
<feature type="region of interest" description="Disordered" evidence="1">
    <location>
        <begin position="201"/>
        <end position="250"/>
    </location>
</feature>
<gene>
    <name evidence="2" type="ORF">M501DRAFT_939334</name>
</gene>
<sequence length="250" mass="27345">MPALAFSAEGQASEASPPVSSVPPPPRDNFSHYYQFGSSAEPPRPPFSPITPVAKLAQLADHNEQERVIPPPATTLMRRPDPIPISESENTDAIALRSAISILQIQREKSKRDIKALLRAKEAALADPEGFVKEITGNRATLNLPKTKVKSRPLPSEASDSAPSSPQGPPSKFGPIPQPQNVYRCPSINWAKYHAVGDSLDKLHEEQKRRPTAGEPERDPVHVMAAPYSPWNDRIGDHPMQTRRAAKKTG</sequence>
<name>A0A9P4S609_9PEZI</name>
<evidence type="ECO:0000313" key="3">
    <source>
        <dbReference type="Proteomes" id="UP000799429"/>
    </source>
</evidence>
<dbReference type="EMBL" id="MU006103">
    <property type="protein sequence ID" value="KAF2836545.1"/>
    <property type="molecule type" value="Genomic_DNA"/>
</dbReference>
<comment type="caution">
    <text evidence="2">The sequence shown here is derived from an EMBL/GenBank/DDBJ whole genome shotgun (WGS) entry which is preliminary data.</text>
</comment>
<dbReference type="PANTHER" id="PTHR22705">
    <property type="entry name" value="ZINC FINGER, ZZ DOMAIN CONTAINING 3"/>
    <property type="match status" value="1"/>
</dbReference>
<feature type="compositionally biased region" description="Low complexity" evidence="1">
    <location>
        <begin position="153"/>
        <end position="165"/>
    </location>
</feature>